<dbReference type="EMBL" id="BAAACW010000024">
    <property type="protein sequence ID" value="GAA0354209.1"/>
    <property type="molecule type" value="Genomic_DNA"/>
</dbReference>
<dbReference type="Proteomes" id="UP001501166">
    <property type="component" value="Unassembled WGS sequence"/>
</dbReference>
<keyword evidence="2" id="KW-1185">Reference proteome</keyword>
<organism evidence="1 2">
    <name type="scientific">Alkalibacterium iburiense</name>
    <dbReference type="NCBI Taxonomy" id="290589"/>
    <lineage>
        <taxon>Bacteria</taxon>
        <taxon>Bacillati</taxon>
        <taxon>Bacillota</taxon>
        <taxon>Bacilli</taxon>
        <taxon>Lactobacillales</taxon>
        <taxon>Carnobacteriaceae</taxon>
        <taxon>Alkalibacterium</taxon>
    </lineage>
</organism>
<dbReference type="NCBIfam" id="NF047400">
    <property type="entry name" value="MazE_PemI_antitoxin"/>
    <property type="match status" value="1"/>
</dbReference>
<reference evidence="1 2" key="1">
    <citation type="journal article" date="2019" name="Int. J. Syst. Evol. Microbiol.">
        <title>The Global Catalogue of Microorganisms (GCM) 10K type strain sequencing project: providing services to taxonomists for standard genome sequencing and annotation.</title>
        <authorList>
            <consortium name="The Broad Institute Genomics Platform"/>
            <consortium name="The Broad Institute Genome Sequencing Center for Infectious Disease"/>
            <person name="Wu L."/>
            <person name="Ma J."/>
        </authorList>
    </citation>
    <scope>NUCLEOTIDE SEQUENCE [LARGE SCALE GENOMIC DNA]</scope>
    <source>
        <strain evidence="1 2">JCM 12662</strain>
    </source>
</reference>
<comment type="caution">
    <text evidence="1">The sequence shown here is derived from an EMBL/GenBank/DDBJ whole genome shotgun (WGS) entry which is preliminary data.</text>
</comment>
<accession>A0ABN0X4H8</accession>
<protein>
    <submittedName>
        <fullName evidence="1">AbrB family transcriptional regulator</fullName>
    </submittedName>
</protein>
<gene>
    <name evidence="1" type="ORF">GCM10008932_04050</name>
</gene>
<evidence type="ECO:0000313" key="1">
    <source>
        <dbReference type="EMBL" id="GAA0354209.1"/>
    </source>
</evidence>
<evidence type="ECO:0000313" key="2">
    <source>
        <dbReference type="Proteomes" id="UP001501166"/>
    </source>
</evidence>
<name>A0ABN0X4H8_9LACT</name>
<dbReference type="RefSeq" id="WP_343753492.1">
    <property type="nucleotide sequence ID" value="NZ_BAAACW010000024.1"/>
</dbReference>
<sequence>MRTIKTRKQGNAITVTVPKSLNVEAGEEYIVIKGDGGAFTYIPKEKNIFHEAYERGVDLRVEDEIEEDYPLGRELL</sequence>
<proteinExistence type="predicted"/>